<evidence type="ECO:0000256" key="4">
    <source>
        <dbReference type="ARBA" id="ARBA00022723"/>
    </source>
</evidence>
<evidence type="ECO:0000313" key="19">
    <source>
        <dbReference type="Proteomes" id="UP000239210"/>
    </source>
</evidence>
<comment type="catalytic activity">
    <reaction evidence="12">
        <text>O-phospho-L-seryl-[protein] + H2O = L-seryl-[protein] + phosphate</text>
        <dbReference type="Rhea" id="RHEA:20629"/>
        <dbReference type="Rhea" id="RHEA-COMP:9863"/>
        <dbReference type="Rhea" id="RHEA-COMP:11604"/>
        <dbReference type="ChEBI" id="CHEBI:15377"/>
        <dbReference type="ChEBI" id="CHEBI:29999"/>
        <dbReference type="ChEBI" id="CHEBI:43474"/>
        <dbReference type="ChEBI" id="CHEBI:83421"/>
        <dbReference type="EC" id="3.1.3.16"/>
    </reaction>
</comment>
<dbReference type="EC" id="3.1.3.16" evidence="1"/>
<evidence type="ECO:0000256" key="10">
    <source>
        <dbReference type="ARBA" id="ARBA00022912"/>
    </source>
</evidence>
<keyword evidence="10" id="KW-0904">Protein phosphatase</keyword>
<dbReference type="PANTHER" id="PTHR43156">
    <property type="entry name" value="STAGE II SPORULATION PROTEIN E-RELATED"/>
    <property type="match status" value="1"/>
</dbReference>
<dbReference type="OrthoDB" id="319881at2"/>
<evidence type="ECO:0000256" key="14">
    <source>
        <dbReference type="ARBA" id="ARBA00075117"/>
    </source>
</evidence>
<dbReference type="SUPFAM" id="SSF55781">
    <property type="entry name" value="GAF domain-like"/>
    <property type="match status" value="2"/>
</dbReference>
<evidence type="ECO:0000256" key="12">
    <source>
        <dbReference type="ARBA" id="ARBA00047761"/>
    </source>
</evidence>
<evidence type="ECO:0000256" key="11">
    <source>
        <dbReference type="ARBA" id="ARBA00023211"/>
    </source>
</evidence>
<dbReference type="InterPro" id="IPR029016">
    <property type="entry name" value="GAF-like_dom_sf"/>
</dbReference>
<evidence type="ECO:0000259" key="17">
    <source>
        <dbReference type="SMART" id="SM00331"/>
    </source>
</evidence>
<dbReference type="FunFam" id="3.60.40.10:FF:000005">
    <property type="entry name" value="Serine/threonine protein phosphatase"/>
    <property type="match status" value="1"/>
</dbReference>
<name>A0A2T0TWK4_9ACTN</name>
<evidence type="ECO:0000256" key="5">
    <source>
        <dbReference type="ARBA" id="ARBA00022741"/>
    </source>
</evidence>
<keyword evidence="4" id="KW-0479">Metal-binding</keyword>
<dbReference type="Gene3D" id="3.60.40.10">
    <property type="entry name" value="PPM-type phosphatase domain"/>
    <property type="match status" value="1"/>
</dbReference>
<proteinExistence type="predicted"/>
<dbReference type="AlphaFoldDB" id="A0A2T0TWK4"/>
<keyword evidence="2" id="KW-0597">Phosphoprotein</keyword>
<dbReference type="SMART" id="SM00331">
    <property type="entry name" value="PP2C_SIG"/>
    <property type="match status" value="1"/>
</dbReference>
<evidence type="ECO:0000256" key="6">
    <source>
        <dbReference type="ARBA" id="ARBA00022777"/>
    </source>
</evidence>
<comment type="function">
    <text evidence="13">Primarily acts as an independent SigF regulator that is sensitive to the osmosensory signal, mediating the cross talk of PknD with the SigF regulon. Possesses both phosphatase and kinase activities. The kinase domain functions as a classic anti-sigma factor-like kinase to phosphorylate the anti-anti-sigma factor domain at the canonical regulatory site, and the phosphatase domain antagonizes this activity.</text>
</comment>
<evidence type="ECO:0000256" key="2">
    <source>
        <dbReference type="ARBA" id="ARBA00022553"/>
    </source>
</evidence>
<dbReference type="SMART" id="SM00065">
    <property type="entry name" value="GAF"/>
    <property type="match status" value="2"/>
</dbReference>
<dbReference type="GO" id="GO:0005524">
    <property type="term" value="F:ATP binding"/>
    <property type="evidence" value="ECO:0007669"/>
    <property type="project" value="UniProtKB-KW"/>
</dbReference>
<dbReference type="Gene3D" id="3.30.450.40">
    <property type="match status" value="2"/>
</dbReference>
<reference evidence="18 19" key="1">
    <citation type="submission" date="2018-03" db="EMBL/GenBank/DDBJ databases">
        <title>Genomic Encyclopedia of Archaeal and Bacterial Type Strains, Phase II (KMG-II): from individual species to whole genera.</title>
        <authorList>
            <person name="Goeker M."/>
        </authorList>
    </citation>
    <scope>NUCLEOTIDE SEQUENCE [LARGE SCALE GENOMIC DNA]</scope>
    <source>
        <strain evidence="18 19">DSM 45416</strain>
    </source>
</reference>
<evidence type="ECO:0000313" key="18">
    <source>
        <dbReference type="EMBL" id="PRY50047.1"/>
    </source>
</evidence>
<keyword evidence="6" id="KW-0418">Kinase</keyword>
<evidence type="ECO:0000256" key="3">
    <source>
        <dbReference type="ARBA" id="ARBA00022679"/>
    </source>
</evidence>
<sequence>MVPVTSTDGPADDPVIADADFDRLVALVRTLLDVPTALVTLVEPDEQVFPGAVGLPLPWQTLRRTPLSHSFCQYVRHSAQPLVVSDARQVEVLADNGAVGDLGVIAYCGVPLLGPDGEVVGAVCAIDGRPREWTDTDVAVLTQVAGLATSELRLRAATRDAETARRAAEQAGEQNRLLLRFAESLADAVTLPDVAAAVTSAATEVLGTSRSYLGLVDPRTRRLQLVPAAGRRDDEAGEWPSLPLGTDHPPSAALAAGRPLFLPDAATTLARFPAASSAAGGPVPFEASAHLPLPVAGDVPGTLSLVWDAPRAFTPTEEGLVLALARYTAQAVARAVLLAEQESVATTLQRALLGELPAPPGLELAARYLPSSAGAQVGGDWWDAFEDSAGAPVLVIGDVTGHDVRAAATMGQLRSMLRGFAFESGEPPERALGRLDAAVAGLRVGALATAVVARVDPGDGGGRVLAWSNAGHPPPLLRHPDGTVEVLASPPDLLVGLDPDRPRATHRTRLAPGSTVLLYTDGLVERRRTDLDSGIARLAGALAGDDPGSLDDLLDRLLTGVPGSTDDDVALLALRVTPAS</sequence>
<evidence type="ECO:0000256" key="13">
    <source>
        <dbReference type="ARBA" id="ARBA00056274"/>
    </source>
</evidence>
<dbReference type="EMBL" id="PVTG01000004">
    <property type="protein sequence ID" value="PRY50047.1"/>
    <property type="molecule type" value="Genomic_DNA"/>
</dbReference>
<dbReference type="Pfam" id="PF13185">
    <property type="entry name" value="GAF_2"/>
    <property type="match status" value="1"/>
</dbReference>
<dbReference type="Pfam" id="PF07228">
    <property type="entry name" value="SpoIIE"/>
    <property type="match status" value="1"/>
</dbReference>
<evidence type="ECO:0000256" key="7">
    <source>
        <dbReference type="ARBA" id="ARBA00022801"/>
    </source>
</evidence>
<keyword evidence="8" id="KW-0067">ATP-binding</keyword>
<dbReference type="InterPro" id="IPR052016">
    <property type="entry name" value="Bact_Sigma-Reg"/>
</dbReference>
<keyword evidence="11" id="KW-0464">Manganese</keyword>
<dbReference type="InterPro" id="IPR001932">
    <property type="entry name" value="PPM-type_phosphatase-like_dom"/>
</dbReference>
<dbReference type="InterPro" id="IPR003018">
    <property type="entry name" value="GAF"/>
</dbReference>
<keyword evidence="19" id="KW-1185">Reference proteome</keyword>
<keyword evidence="5" id="KW-0547">Nucleotide-binding</keyword>
<dbReference type="Proteomes" id="UP000239210">
    <property type="component" value="Unassembled WGS sequence"/>
</dbReference>
<keyword evidence="3" id="KW-0808">Transferase</keyword>
<comment type="caution">
    <text evidence="18">The sequence shown here is derived from an EMBL/GenBank/DDBJ whole genome shotgun (WGS) entry which is preliminary data.</text>
</comment>
<protein>
    <recommendedName>
        <fullName evidence="1">protein-serine/threonine phosphatase</fullName>
        <ecNumber evidence="1">3.1.3.16</ecNumber>
    </recommendedName>
    <alternativeName>
        <fullName evidence="15">Protein-serine/threonine phosphatase</fullName>
    </alternativeName>
    <alternativeName>
        <fullName evidence="14">Serine/threonine-protein kinase</fullName>
    </alternativeName>
</protein>
<accession>A0A2T0TWK4</accession>
<dbReference type="GO" id="GO:0016301">
    <property type="term" value="F:kinase activity"/>
    <property type="evidence" value="ECO:0007669"/>
    <property type="project" value="UniProtKB-KW"/>
</dbReference>
<feature type="domain" description="GAF" evidence="16">
    <location>
        <begin position="190"/>
        <end position="342"/>
    </location>
</feature>
<dbReference type="GO" id="GO:0004722">
    <property type="term" value="F:protein serine/threonine phosphatase activity"/>
    <property type="evidence" value="ECO:0007669"/>
    <property type="project" value="UniProtKB-EC"/>
</dbReference>
<evidence type="ECO:0000256" key="9">
    <source>
        <dbReference type="ARBA" id="ARBA00022842"/>
    </source>
</evidence>
<dbReference type="Pfam" id="PF01590">
    <property type="entry name" value="GAF"/>
    <property type="match status" value="1"/>
</dbReference>
<evidence type="ECO:0000256" key="15">
    <source>
        <dbReference type="ARBA" id="ARBA00081350"/>
    </source>
</evidence>
<evidence type="ECO:0000259" key="16">
    <source>
        <dbReference type="SMART" id="SM00065"/>
    </source>
</evidence>
<gene>
    <name evidence="18" type="ORF">LY71_10483</name>
</gene>
<dbReference type="GO" id="GO:0046872">
    <property type="term" value="F:metal ion binding"/>
    <property type="evidence" value="ECO:0007669"/>
    <property type="project" value="UniProtKB-KW"/>
</dbReference>
<feature type="domain" description="GAF" evidence="16">
    <location>
        <begin position="16"/>
        <end position="162"/>
    </location>
</feature>
<feature type="domain" description="PPM-type phosphatase" evidence="17">
    <location>
        <begin position="362"/>
        <end position="576"/>
    </location>
</feature>
<dbReference type="InterPro" id="IPR036457">
    <property type="entry name" value="PPM-type-like_dom_sf"/>
</dbReference>
<keyword evidence="7" id="KW-0378">Hydrolase</keyword>
<dbReference type="SUPFAM" id="SSF81606">
    <property type="entry name" value="PP2C-like"/>
    <property type="match status" value="1"/>
</dbReference>
<evidence type="ECO:0000256" key="8">
    <source>
        <dbReference type="ARBA" id="ARBA00022840"/>
    </source>
</evidence>
<dbReference type="PANTHER" id="PTHR43156:SF2">
    <property type="entry name" value="STAGE II SPORULATION PROTEIN E"/>
    <property type="match status" value="1"/>
</dbReference>
<evidence type="ECO:0000256" key="1">
    <source>
        <dbReference type="ARBA" id="ARBA00013081"/>
    </source>
</evidence>
<organism evidence="18 19">
    <name type="scientific">Geodermatophilus tzadiensis</name>
    <dbReference type="NCBI Taxonomy" id="1137988"/>
    <lineage>
        <taxon>Bacteria</taxon>
        <taxon>Bacillati</taxon>
        <taxon>Actinomycetota</taxon>
        <taxon>Actinomycetes</taxon>
        <taxon>Geodermatophilales</taxon>
        <taxon>Geodermatophilaceae</taxon>
        <taxon>Geodermatophilus</taxon>
    </lineage>
</organism>
<keyword evidence="9" id="KW-0460">Magnesium</keyword>